<dbReference type="CDD" id="cd02440">
    <property type="entry name" value="AdoMet_MTases"/>
    <property type="match status" value="1"/>
</dbReference>
<name>A0A369TLD2_9RHOB</name>
<dbReference type="InterPro" id="IPR050210">
    <property type="entry name" value="tRNA_Adenine-N(6)_MTase"/>
</dbReference>
<evidence type="ECO:0000256" key="2">
    <source>
        <dbReference type="ARBA" id="ARBA00022691"/>
    </source>
</evidence>
<dbReference type="SUPFAM" id="SSF53335">
    <property type="entry name" value="S-adenosyl-L-methionine-dependent methyltransferases"/>
    <property type="match status" value="1"/>
</dbReference>
<dbReference type="OrthoDB" id="5489421at2"/>
<proteinExistence type="predicted"/>
<dbReference type="Pfam" id="PF05175">
    <property type="entry name" value="MTS"/>
    <property type="match status" value="1"/>
</dbReference>
<gene>
    <name evidence="4" type="ORF">DU478_11670</name>
</gene>
<dbReference type="PANTHER" id="PTHR47739:SF1">
    <property type="entry name" value="TRNA1(VAL) (ADENINE(37)-N6)-METHYLTRANSFERASE"/>
    <property type="match status" value="1"/>
</dbReference>
<dbReference type="GO" id="GO:0032259">
    <property type="term" value="P:methylation"/>
    <property type="evidence" value="ECO:0007669"/>
    <property type="project" value="UniProtKB-KW"/>
</dbReference>
<dbReference type="InterPro" id="IPR002052">
    <property type="entry name" value="DNA_methylase_N6_adenine_CS"/>
</dbReference>
<sequence>MRTEPFSGDALSCDDFLGGRLKLWQPRDGYRAGVDPILLAAAVPASTGDSVLELGCGAGPAMLALAVRVPGVQVCGVEVQPGYADLARRNAALNDIAADVTCADLSDLPSDLRQRQFMHVLANPPYFSAGSRVAAGDAGRETGLATDRPMADWVAVAARRTDPRGTVTMIQRAERLPELLTAFQAHLHSVRVLPLAPRADRDPKLVIVQARRQGNAAFRLHAPLVLHEGAAHKGDFEAYNPDIKVILRDGAALAMPR</sequence>
<dbReference type="Gene3D" id="3.40.50.150">
    <property type="entry name" value="Vaccinia Virus protein VP39"/>
    <property type="match status" value="1"/>
</dbReference>
<evidence type="ECO:0000259" key="3">
    <source>
        <dbReference type="Pfam" id="PF05175"/>
    </source>
</evidence>
<dbReference type="PROSITE" id="PS00092">
    <property type="entry name" value="N6_MTASE"/>
    <property type="match status" value="1"/>
</dbReference>
<dbReference type="RefSeq" id="WP_114511143.1">
    <property type="nucleotide sequence ID" value="NZ_QPMK01000007.1"/>
</dbReference>
<keyword evidence="1 4" id="KW-0489">Methyltransferase</keyword>
<feature type="domain" description="Methyltransferase small" evidence="3">
    <location>
        <begin position="38"/>
        <end position="128"/>
    </location>
</feature>
<evidence type="ECO:0000313" key="5">
    <source>
        <dbReference type="Proteomes" id="UP000253977"/>
    </source>
</evidence>
<comment type="caution">
    <text evidence="4">The sequence shown here is derived from an EMBL/GenBank/DDBJ whole genome shotgun (WGS) entry which is preliminary data.</text>
</comment>
<accession>A0A369TLD2</accession>
<keyword evidence="2" id="KW-0949">S-adenosyl-L-methionine</keyword>
<keyword evidence="4" id="KW-0808">Transferase</keyword>
<dbReference type="InterPro" id="IPR029063">
    <property type="entry name" value="SAM-dependent_MTases_sf"/>
</dbReference>
<keyword evidence="5" id="KW-1185">Reference proteome</keyword>
<evidence type="ECO:0000313" key="4">
    <source>
        <dbReference type="EMBL" id="RDD66151.1"/>
    </source>
</evidence>
<dbReference type="PANTHER" id="PTHR47739">
    <property type="entry name" value="TRNA1(VAL) (ADENINE(37)-N6)-METHYLTRANSFERASE"/>
    <property type="match status" value="1"/>
</dbReference>
<reference evidence="4 5" key="1">
    <citation type="submission" date="2018-07" db="EMBL/GenBank/DDBJ databases">
        <title>Thalassococcus profundi sp. nov., a marine bacterium isolated from deep seawater of Okinawa Trough.</title>
        <authorList>
            <person name="Yu M."/>
        </authorList>
    </citation>
    <scope>NUCLEOTIDE SEQUENCE [LARGE SCALE GENOMIC DNA]</scope>
    <source>
        <strain evidence="4 5">WRAS1</strain>
    </source>
</reference>
<dbReference type="GO" id="GO:0003676">
    <property type="term" value="F:nucleic acid binding"/>
    <property type="evidence" value="ECO:0007669"/>
    <property type="project" value="InterPro"/>
</dbReference>
<dbReference type="EMBL" id="QPMK01000007">
    <property type="protein sequence ID" value="RDD66151.1"/>
    <property type="molecule type" value="Genomic_DNA"/>
</dbReference>
<protein>
    <submittedName>
        <fullName evidence="4">Methyltransferase domain-containing protein</fullName>
    </submittedName>
</protein>
<dbReference type="Proteomes" id="UP000253977">
    <property type="component" value="Unassembled WGS sequence"/>
</dbReference>
<evidence type="ECO:0000256" key="1">
    <source>
        <dbReference type="ARBA" id="ARBA00022603"/>
    </source>
</evidence>
<dbReference type="GO" id="GO:0008168">
    <property type="term" value="F:methyltransferase activity"/>
    <property type="evidence" value="ECO:0007669"/>
    <property type="project" value="UniProtKB-KW"/>
</dbReference>
<dbReference type="AlphaFoldDB" id="A0A369TLD2"/>
<organism evidence="4 5">
    <name type="scientific">Thalassococcus profundi</name>
    <dbReference type="NCBI Taxonomy" id="2282382"/>
    <lineage>
        <taxon>Bacteria</taxon>
        <taxon>Pseudomonadati</taxon>
        <taxon>Pseudomonadota</taxon>
        <taxon>Alphaproteobacteria</taxon>
        <taxon>Rhodobacterales</taxon>
        <taxon>Roseobacteraceae</taxon>
        <taxon>Thalassococcus</taxon>
    </lineage>
</organism>
<dbReference type="InterPro" id="IPR007848">
    <property type="entry name" value="Small_mtfrase_dom"/>
</dbReference>